<name>A0ABY8ET84_MALFU</name>
<protein>
    <recommendedName>
        <fullName evidence="3">Conserved oligomeric Golgi complex subunit 1</fullName>
    </recommendedName>
</protein>
<proteinExistence type="inferred from homology"/>
<evidence type="ECO:0000256" key="1">
    <source>
        <dbReference type="ARBA" id="ARBA00004395"/>
    </source>
</evidence>
<dbReference type="Proteomes" id="UP000818624">
    <property type="component" value="Chromosome 3"/>
</dbReference>
<evidence type="ECO:0000256" key="7">
    <source>
        <dbReference type="ARBA" id="ARBA00023136"/>
    </source>
</evidence>
<dbReference type="PANTHER" id="PTHR31658:SF0">
    <property type="entry name" value="CONSERVED OLIGOMERIC GOLGI COMPLEX SUBUNIT 1"/>
    <property type="match status" value="1"/>
</dbReference>
<evidence type="ECO:0000256" key="5">
    <source>
        <dbReference type="ARBA" id="ARBA00022927"/>
    </source>
</evidence>
<evidence type="ECO:0000256" key="3">
    <source>
        <dbReference type="ARBA" id="ARBA00020978"/>
    </source>
</evidence>
<keyword evidence="5" id="KW-0653">Protein transport</keyword>
<organism evidence="8 9">
    <name type="scientific">Malassezia furfur</name>
    <name type="common">Pityriasis versicolor infection agent</name>
    <name type="synonym">Pityrosporum furfur</name>
    <dbReference type="NCBI Taxonomy" id="55194"/>
    <lineage>
        <taxon>Eukaryota</taxon>
        <taxon>Fungi</taxon>
        <taxon>Dikarya</taxon>
        <taxon>Basidiomycota</taxon>
        <taxon>Ustilaginomycotina</taxon>
        <taxon>Malasseziomycetes</taxon>
        <taxon>Malasseziales</taxon>
        <taxon>Malasseziaceae</taxon>
        <taxon>Malassezia</taxon>
    </lineage>
</organism>
<keyword evidence="4" id="KW-0813">Transport</keyword>
<keyword evidence="9" id="KW-1185">Reference proteome</keyword>
<comment type="similarity">
    <text evidence="2">Belongs to the COG1 family.</text>
</comment>
<gene>
    <name evidence="8" type="ORF">GLX27_003473</name>
</gene>
<accession>A0ABY8ET84</accession>
<evidence type="ECO:0000256" key="2">
    <source>
        <dbReference type="ARBA" id="ARBA00006653"/>
    </source>
</evidence>
<comment type="subcellular location">
    <subcellularLocation>
        <location evidence="1">Golgi apparatus membrane</location>
        <topology evidence="1">Peripheral membrane protein</topology>
    </subcellularLocation>
</comment>
<evidence type="ECO:0000313" key="8">
    <source>
        <dbReference type="EMBL" id="WFD48802.1"/>
    </source>
</evidence>
<evidence type="ECO:0000313" key="9">
    <source>
        <dbReference type="Proteomes" id="UP000818624"/>
    </source>
</evidence>
<reference evidence="8 9" key="1">
    <citation type="journal article" date="2020" name="Elife">
        <title>Loss of centromere function drives karyotype evolution in closely related Malassezia species.</title>
        <authorList>
            <person name="Sankaranarayanan S.R."/>
            <person name="Ianiri G."/>
            <person name="Coelho M.A."/>
            <person name="Reza M.H."/>
            <person name="Thimmappa B.C."/>
            <person name="Ganguly P."/>
            <person name="Vadnala R.N."/>
            <person name="Sun S."/>
            <person name="Siddharthan R."/>
            <person name="Tellgren-Roth C."/>
            <person name="Dawson T.L."/>
            <person name="Heitman J."/>
            <person name="Sanyal K."/>
        </authorList>
    </citation>
    <scope>NUCLEOTIDE SEQUENCE [LARGE SCALE GENOMIC DNA]</scope>
    <source>
        <strain evidence="8">CBS14141</strain>
    </source>
</reference>
<keyword evidence="6" id="KW-0333">Golgi apparatus</keyword>
<dbReference type="Pfam" id="PF08700">
    <property type="entry name" value="VPS51_Exo84_N"/>
    <property type="match status" value="1"/>
</dbReference>
<evidence type="ECO:0000256" key="6">
    <source>
        <dbReference type="ARBA" id="ARBA00023034"/>
    </source>
</evidence>
<dbReference type="PANTHER" id="PTHR31658">
    <property type="entry name" value="CONSERVED OLIGOMERIC GOLGI COMPLEX SUBUNIT 1"/>
    <property type="match status" value="1"/>
</dbReference>
<sequence>MTAPRADAPGPSVPDALRTDADTLFAQHSVAQLDTFAATLGRLADDKQRAARALVGGRYEALLDVAHTVVRMNTSLTTLRGTLTTLHTDVERHSAQAADRAAALAARSPPACPAQTTRACALLLLDAPAFVDAALQHGALLQAAWGVCVGRTAHAYLAEHEPDVPHLPETQSAHAALTQSAAEVAACADARLADAPAGGVLASATALVVLRAATPSEALARFHQQRTAHLRTLLGTPAHDARDTVHAAAAFVAATLAHTHAVFAPRGARSNALQTTLEALGEQAATSSRLYALGAPLLAPRAADAYAHLPDVVMRIAPPNDAACPSAADIDAACAAWSEQVAHELATLSAVLDTVGDLDAIAACRTALHTALHSDCPTAAIGAPLDALEARVAALLDARAMQLVEQLLRTTVDAFADAVRAGLDAAARGPLPVFPPAPAPLDAATLLETGLVRAAQHAEAYGRVATEPLARTCEALVARLGDAARDNAPSLVYLLRLCGRLQTAVAPRLQTSGAAWTARLAELHTTLEARWTRVVVGAACAAARDAPASPRVPSSDVVSEALYAALRALSMAQLRLGPEAPDTLRAFAAAWTPYGARDAAMLAHLARGAPASPEIAAEAARLRLALAPWMLTHAAPAPTKAAAPPAVRVARVAPRVPFL</sequence>
<dbReference type="InterPro" id="IPR033370">
    <property type="entry name" value="COG1"/>
</dbReference>
<evidence type="ECO:0000256" key="4">
    <source>
        <dbReference type="ARBA" id="ARBA00022448"/>
    </source>
</evidence>
<dbReference type="EMBL" id="CP046236">
    <property type="protein sequence ID" value="WFD48802.1"/>
    <property type="molecule type" value="Genomic_DNA"/>
</dbReference>
<keyword evidence="7" id="KW-0472">Membrane</keyword>